<protein>
    <submittedName>
        <fullName evidence="3">4-oxalomesaconate tautomerase</fullName>
    </submittedName>
</protein>
<dbReference type="RefSeq" id="WP_167228099.1">
    <property type="nucleotide sequence ID" value="NZ_JAAQPH010000017.1"/>
</dbReference>
<reference evidence="3" key="1">
    <citation type="submission" date="2020-03" db="EMBL/GenBank/DDBJ databases">
        <title>Genome of Pelagibius litoralis DSM 21314T.</title>
        <authorList>
            <person name="Wang G."/>
        </authorList>
    </citation>
    <scope>NUCLEOTIDE SEQUENCE</scope>
    <source>
        <strain evidence="3">DSM 21314</strain>
    </source>
</reference>
<dbReference type="GO" id="GO:0016853">
    <property type="term" value="F:isomerase activity"/>
    <property type="evidence" value="ECO:0007669"/>
    <property type="project" value="UniProtKB-KW"/>
</dbReference>
<evidence type="ECO:0000256" key="2">
    <source>
        <dbReference type="ARBA" id="ARBA00023235"/>
    </source>
</evidence>
<keyword evidence="2" id="KW-0413">Isomerase</keyword>
<dbReference type="Proteomes" id="UP000761264">
    <property type="component" value="Unassembled WGS sequence"/>
</dbReference>
<keyword evidence="4" id="KW-1185">Reference proteome</keyword>
<dbReference type="PANTHER" id="PTHR43709">
    <property type="entry name" value="ACONITATE ISOMERASE-RELATED"/>
    <property type="match status" value="1"/>
</dbReference>
<dbReference type="SUPFAM" id="SSF54506">
    <property type="entry name" value="Diaminopimelate epimerase-like"/>
    <property type="match status" value="2"/>
</dbReference>
<dbReference type="AlphaFoldDB" id="A0A967KEW8"/>
<gene>
    <name evidence="3" type="ORF">HBA54_20405</name>
</gene>
<dbReference type="PANTHER" id="PTHR43709:SF3">
    <property type="entry name" value="ISOMERASE YBHH-RELATED"/>
    <property type="match status" value="1"/>
</dbReference>
<dbReference type="InterPro" id="IPR007400">
    <property type="entry name" value="PrpF-like"/>
</dbReference>
<name>A0A967KEW8_9PROT</name>
<dbReference type="Gene3D" id="3.10.310.10">
    <property type="entry name" value="Diaminopimelate Epimerase, Chain A, domain 1"/>
    <property type="match status" value="2"/>
</dbReference>
<sequence>MKKSAEMPDKPDTPSLADWLETPSLEIAGGLVGIPCSLYRGATSKGPVFLASDLPSDENFRNRIILAALNPEHPGQIDGVGGAETLSNKVIIVSKSQRPEADVDYTFLQITPHSTRIDGFGNSVNMGTSVGPFAVENGLVTASSDETEVRIFAVNSQMNYTSKVKTPQGAVTYEGDTAIDGVAGTSAPVLVTYRPPFGNLVGALFPTGHRLDVVNGVPITVVDAGGTVCIVFRADSFGRTGYESKKELDADEALAAQIEPIRQEAGRLIGLEDFANNTSPGSIMIAPPQEKGSIASRKLATHPGSPARCHAAYSGSGAVCLTMASVLSGTVASEIATLNPAGHKIDFCIEHPSGFMTLSVDKENSDTEESVSGISIVRTSRKLFGGRVYVPLQKL</sequence>
<proteinExistence type="inferred from homology"/>
<dbReference type="EMBL" id="JAAQPH010000017">
    <property type="protein sequence ID" value="NIA70965.1"/>
    <property type="molecule type" value="Genomic_DNA"/>
</dbReference>
<evidence type="ECO:0000313" key="4">
    <source>
        <dbReference type="Proteomes" id="UP000761264"/>
    </source>
</evidence>
<comment type="caution">
    <text evidence="3">The sequence shown here is derived from an EMBL/GenBank/DDBJ whole genome shotgun (WGS) entry which is preliminary data.</text>
</comment>
<accession>A0A967KEW8</accession>
<evidence type="ECO:0000256" key="1">
    <source>
        <dbReference type="ARBA" id="ARBA00007673"/>
    </source>
</evidence>
<evidence type="ECO:0000313" key="3">
    <source>
        <dbReference type="EMBL" id="NIA70965.1"/>
    </source>
</evidence>
<dbReference type="Pfam" id="PF04303">
    <property type="entry name" value="PrpF"/>
    <property type="match status" value="1"/>
</dbReference>
<comment type="similarity">
    <text evidence="1">Belongs to the PrpF family.</text>
</comment>
<organism evidence="3 4">
    <name type="scientific">Pelagibius litoralis</name>
    <dbReference type="NCBI Taxonomy" id="374515"/>
    <lineage>
        <taxon>Bacteria</taxon>
        <taxon>Pseudomonadati</taxon>
        <taxon>Pseudomonadota</taxon>
        <taxon>Alphaproteobacteria</taxon>
        <taxon>Rhodospirillales</taxon>
        <taxon>Rhodovibrionaceae</taxon>
        <taxon>Pelagibius</taxon>
    </lineage>
</organism>